<dbReference type="RefSeq" id="XP_025599307.1">
    <property type="nucleotide sequence ID" value="XM_025745140.1"/>
</dbReference>
<dbReference type="Proteomes" id="UP000245946">
    <property type="component" value="Unassembled WGS sequence"/>
</dbReference>
<reference evidence="2 3" key="1">
    <citation type="journal article" date="2018" name="Mol. Biol. Evol.">
        <title>Broad Genomic Sampling Reveals a Smut Pathogenic Ancestry of the Fungal Clade Ustilaginomycotina.</title>
        <authorList>
            <person name="Kijpornyongpan T."/>
            <person name="Mondo S.J."/>
            <person name="Barry K."/>
            <person name="Sandor L."/>
            <person name="Lee J."/>
            <person name="Lipzen A."/>
            <person name="Pangilinan J."/>
            <person name="LaButti K."/>
            <person name="Hainaut M."/>
            <person name="Henrissat B."/>
            <person name="Grigoriev I.V."/>
            <person name="Spatafora J.W."/>
            <person name="Aime M.C."/>
        </authorList>
    </citation>
    <scope>NUCLEOTIDE SEQUENCE [LARGE SCALE GENOMIC DNA]</scope>
    <source>
        <strain evidence="2 3">MCA 4186</strain>
    </source>
</reference>
<evidence type="ECO:0000256" key="1">
    <source>
        <dbReference type="SAM" id="Coils"/>
    </source>
</evidence>
<proteinExistence type="predicted"/>
<evidence type="ECO:0008006" key="4">
    <source>
        <dbReference type="Google" id="ProtNLM"/>
    </source>
</evidence>
<dbReference type="SUPFAM" id="SSF109854">
    <property type="entry name" value="DinB/YfiT-like putative metalloenzymes"/>
    <property type="match status" value="1"/>
</dbReference>
<protein>
    <recommendedName>
        <fullName evidence="4">DinB-like domain-containing protein</fullName>
    </recommendedName>
</protein>
<dbReference type="GeneID" id="37272684"/>
<sequence length="195" mass="20879">MSSQSSAAGSSYAQQAMLECALQVLDQPIALLAAGSVGDEQMSATSSLIPSSTVGVHLRHAHDHFRLLLESLGSSASASAVALDYDCRTPAPAFERSAETARAELLKIKRQLQQAFGEHAELMEKEVRLAATTPARLDFGTTVGRELWFVCLHAIHHYAFIRAILSGELGIDVGPEFGVAPSTLVNKAFRSQGKM</sequence>
<keyword evidence="1" id="KW-0175">Coiled coil</keyword>
<keyword evidence="3" id="KW-1185">Reference proteome</keyword>
<evidence type="ECO:0000313" key="2">
    <source>
        <dbReference type="EMBL" id="PWN99028.1"/>
    </source>
</evidence>
<name>A0A316ZD98_9BASI</name>
<dbReference type="AlphaFoldDB" id="A0A316ZD98"/>
<dbReference type="OrthoDB" id="5564877at2759"/>
<dbReference type="EMBL" id="KZ819289">
    <property type="protein sequence ID" value="PWN99028.1"/>
    <property type="molecule type" value="Genomic_DNA"/>
</dbReference>
<dbReference type="STRING" id="58919.A0A316ZD98"/>
<dbReference type="PANTHER" id="PTHR39473:SF1">
    <property type="entry name" value="DINB-LIKE DOMAIN-CONTAINING PROTEIN"/>
    <property type="match status" value="1"/>
</dbReference>
<accession>A0A316ZD98</accession>
<evidence type="ECO:0000313" key="3">
    <source>
        <dbReference type="Proteomes" id="UP000245946"/>
    </source>
</evidence>
<organism evidence="2 3">
    <name type="scientific">Tilletiopsis washingtonensis</name>
    <dbReference type="NCBI Taxonomy" id="58919"/>
    <lineage>
        <taxon>Eukaryota</taxon>
        <taxon>Fungi</taxon>
        <taxon>Dikarya</taxon>
        <taxon>Basidiomycota</taxon>
        <taxon>Ustilaginomycotina</taxon>
        <taxon>Exobasidiomycetes</taxon>
        <taxon>Entylomatales</taxon>
        <taxon>Entylomatales incertae sedis</taxon>
        <taxon>Tilletiopsis</taxon>
    </lineage>
</organism>
<feature type="coiled-coil region" evidence="1">
    <location>
        <begin position="98"/>
        <end position="125"/>
    </location>
</feature>
<gene>
    <name evidence="2" type="ORF">FA09DRAFT_359638</name>
</gene>
<dbReference type="PANTHER" id="PTHR39473">
    <property type="match status" value="1"/>
</dbReference>
<dbReference type="InterPro" id="IPR034660">
    <property type="entry name" value="DinB/YfiT-like"/>
</dbReference>